<proteinExistence type="predicted"/>
<dbReference type="Gene3D" id="1.10.530.10">
    <property type="match status" value="1"/>
</dbReference>
<evidence type="ECO:0000313" key="3">
    <source>
        <dbReference type="EMBL" id="MFD2024181.1"/>
    </source>
</evidence>
<keyword evidence="1" id="KW-0812">Transmembrane</keyword>
<dbReference type="Pfam" id="PF18013">
    <property type="entry name" value="Phage_lysozyme2"/>
    <property type="match status" value="1"/>
</dbReference>
<dbReference type="InterPro" id="IPR041219">
    <property type="entry name" value="Phage_lysozyme2"/>
</dbReference>
<feature type="domain" description="Phage tail lysozyme" evidence="2">
    <location>
        <begin position="247"/>
        <end position="408"/>
    </location>
</feature>
<comment type="caution">
    <text evidence="3">The sequence shown here is derived from an EMBL/GenBank/DDBJ whole genome shotgun (WGS) entry which is preliminary data.</text>
</comment>
<sequence>MEGDRESSTRRYAGKVVAGSIGGGLQGGLHGAAVGAVKEVGIEAAKDTVKGAAQVTGGSPDATPADERGLGAGGTGYARAGAKAADEGTGSKVAKGVAVGGAAAAAPPAIGVLMTMALLNWLKSMFFASMALAANAANALWMFLVNVVKAVGHAVAAPFVAIGGFIANTTGAVLGVAVSAAVAPVAAAASGVTASVAAIALMSTVVTGVLDQTSLTEGRISSSGSACVVETRGGGAAGVGVSVNSEQNAKAVYSVLSSWGMPDENIAGILGNWSQESGIDPTSVEAIFDEPYRIGPRKQAAWDGNFTHIPGQTHGGIGLGQWSNGRTLQLLRYAETKGLDWYTIQAQLAFMVEGDNPSDVAVFKDMITTSQGSPSAAAIHFHDRWERSADNAAMKAERSADAEMWFGTMSGWQVDDSIAGGVEDIVGDIVGGISNGISTILGNCGVQGENIGLTGGGMSEADAQALVELYNAEGDQILRDTFNGGGPGQCNGSYIENCVSFSWYFIVKYTSYTGGYTPGNGVDVAGSMAGAMGKHTTKTPTPYSVFSHGNTSVAGHTGIVLAIEGDRILIGEAAYCQFPGRVRWVEVSEWKDGGWEFVDVSDMVGNGGNDEIKI</sequence>
<evidence type="ECO:0000259" key="2">
    <source>
        <dbReference type="Pfam" id="PF18013"/>
    </source>
</evidence>
<name>A0ABW4V059_9MICO</name>
<evidence type="ECO:0000313" key="4">
    <source>
        <dbReference type="Proteomes" id="UP001597338"/>
    </source>
</evidence>
<feature type="transmembrane region" description="Helical" evidence="1">
    <location>
        <begin position="97"/>
        <end position="119"/>
    </location>
</feature>
<dbReference type="Proteomes" id="UP001597338">
    <property type="component" value="Unassembled WGS sequence"/>
</dbReference>
<protein>
    <submittedName>
        <fullName evidence="3">Phage tail tip lysozyme</fullName>
    </submittedName>
</protein>
<accession>A0ABW4V059</accession>
<reference evidence="4" key="1">
    <citation type="journal article" date="2019" name="Int. J. Syst. Evol. Microbiol.">
        <title>The Global Catalogue of Microorganisms (GCM) 10K type strain sequencing project: providing services to taxonomists for standard genome sequencing and annotation.</title>
        <authorList>
            <consortium name="The Broad Institute Genomics Platform"/>
            <consortium name="The Broad Institute Genome Sequencing Center for Infectious Disease"/>
            <person name="Wu L."/>
            <person name="Ma J."/>
        </authorList>
    </citation>
    <scope>NUCLEOTIDE SEQUENCE [LARGE SCALE GENOMIC DNA]</scope>
    <source>
        <strain evidence="4">CCM 7043</strain>
    </source>
</reference>
<dbReference type="RefSeq" id="WP_377196134.1">
    <property type="nucleotide sequence ID" value="NZ_JBHUHF010000001.1"/>
</dbReference>
<evidence type="ECO:0000256" key="1">
    <source>
        <dbReference type="SAM" id="Phobius"/>
    </source>
</evidence>
<feature type="transmembrane region" description="Helical" evidence="1">
    <location>
        <begin position="188"/>
        <end position="210"/>
    </location>
</feature>
<keyword evidence="1" id="KW-0472">Membrane</keyword>
<keyword evidence="4" id="KW-1185">Reference proteome</keyword>
<gene>
    <name evidence="3" type="ORF">ACFSL2_01510</name>
</gene>
<organism evidence="3 4">
    <name type="scientific">Promicromonospora aerolata</name>
    <dbReference type="NCBI Taxonomy" id="195749"/>
    <lineage>
        <taxon>Bacteria</taxon>
        <taxon>Bacillati</taxon>
        <taxon>Actinomycetota</taxon>
        <taxon>Actinomycetes</taxon>
        <taxon>Micrococcales</taxon>
        <taxon>Promicromonosporaceae</taxon>
        <taxon>Promicromonospora</taxon>
    </lineage>
</organism>
<feature type="transmembrane region" description="Helical" evidence="1">
    <location>
        <begin position="159"/>
        <end position="182"/>
    </location>
</feature>
<feature type="transmembrane region" description="Helical" evidence="1">
    <location>
        <begin position="125"/>
        <end position="147"/>
    </location>
</feature>
<dbReference type="EMBL" id="JBHUHF010000001">
    <property type="protein sequence ID" value="MFD2024181.1"/>
    <property type="molecule type" value="Genomic_DNA"/>
</dbReference>
<keyword evidence="1" id="KW-1133">Transmembrane helix</keyword>